<evidence type="ECO:0000313" key="2">
    <source>
        <dbReference type="Proteomes" id="UP000317940"/>
    </source>
</evidence>
<sequence length="103" mass="11821">MAGEFVLEADGDMLRFFARIADEMVERLGIDRAEAVARINDAWAEVEFEPYPDLVCHEPPGYWALELYYDEVRSWSPLADRSDWEARPLPPAHSPAWTLPRTG</sequence>
<evidence type="ECO:0000313" key="1">
    <source>
        <dbReference type="EMBL" id="TWF73069.1"/>
    </source>
</evidence>
<reference evidence="1 2" key="1">
    <citation type="submission" date="2019-06" db="EMBL/GenBank/DDBJ databases">
        <title>Sequencing the genomes of 1000 actinobacteria strains.</title>
        <authorList>
            <person name="Klenk H.-P."/>
        </authorList>
    </citation>
    <scope>NUCLEOTIDE SEQUENCE [LARGE SCALE GENOMIC DNA]</scope>
    <source>
        <strain evidence="1 2">DSM 44826</strain>
    </source>
</reference>
<accession>A0A561SDX5</accession>
<protein>
    <submittedName>
        <fullName evidence="1">Uncharacterized protein</fullName>
    </submittedName>
</protein>
<gene>
    <name evidence="1" type="ORF">FHX73_16220</name>
</gene>
<dbReference type="EMBL" id="VIWT01000006">
    <property type="protein sequence ID" value="TWF73069.1"/>
    <property type="molecule type" value="Genomic_DNA"/>
</dbReference>
<comment type="caution">
    <text evidence="1">The sequence shown here is derived from an EMBL/GenBank/DDBJ whole genome shotgun (WGS) entry which is preliminary data.</text>
</comment>
<dbReference type="RefSeq" id="WP_246214187.1">
    <property type="nucleotide sequence ID" value="NZ_BAAAMZ010000005.1"/>
</dbReference>
<proteinExistence type="predicted"/>
<keyword evidence="2" id="KW-1185">Reference proteome</keyword>
<dbReference type="AlphaFoldDB" id="A0A561SDX5"/>
<name>A0A561SDX5_9ACTN</name>
<organism evidence="1 2">
    <name type="scientific">Kitasatospora viridis</name>
    <dbReference type="NCBI Taxonomy" id="281105"/>
    <lineage>
        <taxon>Bacteria</taxon>
        <taxon>Bacillati</taxon>
        <taxon>Actinomycetota</taxon>
        <taxon>Actinomycetes</taxon>
        <taxon>Kitasatosporales</taxon>
        <taxon>Streptomycetaceae</taxon>
        <taxon>Kitasatospora</taxon>
    </lineage>
</organism>
<dbReference type="Proteomes" id="UP000317940">
    <property type="component" value="Unassembled WGS sequence"/>
</dbReference>